<dbReference type="AlphaFoldDB" id="A0A1M4RYC0"/>
<protein>
    <submittedName>
        <fullName evidence="2">Uncharacterized protein</fullName>
    </submittedName>
</protein>
<organism evidence="2 3">
    <name type="scientific">Actinomyces glycerinitolerans</name>
    <dbReference type="NCBI Taxonomy" id="1892869"/>
    <lineage>
        <taxon>Bacteria</taxon>
        <taxon>Bacillati</taxon>
        <taxon>Actinomycetota</taxon>
        <taxon>Actinomycetes</taxon>
        <taxon>Actinomycetales</taxon>
        <taxon>Actinomycetaceae</taxon>
        <taxon>Actinomyces</taxon>
    </lineage>
</organism>
<evidence type="ECO:0000256" key="1">
    <source>
        <dbReference type="SAM" id="MobiDB-lite"/>
    </source>
</evidence>
<feature type="region of interest" description="Disordered" evidence="1">
    <location>
        <begin position="91"/>
        <end position="130"/>
    </location>
</feature>
<evidence type="ECO:0000313" key="2">
    <source>
        <dbReference type="EMBL" id="SHE24948.1"/>
    </source>
</evidence>
<reference evidence="3" key="1">
    <citation type="submission" date="2016-09" db="EMBL/GenBank/DDBJ databases">
        <authorList>
            <person name="Strepis N."/>
        </authorList>
    </citation>
    <scope>NUCLEOTIDE SEQUENCE [LARGE SCALE GENOMIC DNA]</scope>
</reference>
<sequence length="250" mass="26685">MFTPPLCTCTTSGRVPRPWCVLHDHPGVVQHTRGSCSVALARRRGPRRRHVPHPCLLGVGKACSQALVGAPFVQGLDCPHPLGPPACGWTASDALSDGPTEETGPSAGVPVRTGGPPRDTPDRGATLVPVSRDGSARGYAARVAFGRRRSYSAGRGRLRVEEDVFARPGRVVLRLTRTSSGSQGRRRADEDVFDFTGSCSDRRQCRQADENVVGPTRTVSVLRVAVCPGGSVGTHRGRGLTRDDVTRKPQ</sequence>
<evidence type="ECO:0000313" key="3">
    <source>
        <dbReference type="Proteomes" id="UP000184291"/>
    </source>
</evidence>
<accession>A0A1M4RYC0</accession>
<gene>
    <name evidence="2" type="ORF">ACGLYG10_1160</name>
</gene>
<dbReference type="STRING" id="1892869.ACGLYG10_1160"/>
<keyword evidence="3" id="KW-1185">Reference proteome</keyword>
<proteinExistence type="predicted"/>
<dbReference type="Proteomes" id="UP000184291">
    <property type="component" value="Unassembled WGS sequence"/>
</dbReference>
<name>A0A1M4RYC0_9ACTO</name>
<dbReference type="EMBL" id="FQTT01000009">
    <property type="protein sequence ID" value="SHE24948.1"/>
    <property type="molecule type" value="Genomic_DNA"/>
</dbReference>